<dbReference type="InterPro" id="IPR003812">
    <property type="entry name" value="Fido"/>
</dbReference>
<reference evidence="5" key="1">
    <citation type="submission" date="2017-09" db="EMBL/GenBank/DDBJ databases">
        <title>Depth-based differentiation of microbial function through sediment-hosted aquifers and enrichment of novel symbionts in the deep terrestrial subsurface.</title>
        <authorList>
            <person name="Probst A.J."/>
            <person name="Ladd B."/>
            <person name="Jarett J.K."/>
            <person name="Geller-Mcgrath D.E."/>
            <person name="Sieber C.M.K."/>
            <person name="Emerson J.B."/>
            <person name="Anantharaman K."/>
            <person name="Thomas B.C."/>
            <person name="Malmstrom R."/>
            <person name="Stieglmeier M."/>
            <person name="Klingl A."/>
            <person name="Woyke T."/>
            <person name="Ryan C.M."/>
            <person name="Banfield J.F."/>
        </authorList>
    </citation>
    <scope>NUCLEOTIDE SEQUENCE [LARGE SCALE GENOMIC DNA]</scope>
</reference>
<dbReference type="Pfam" id="PF02661">
    <property type="entry name" value="Fic"/>
    <property type="match status" value="1"/>
</dbReference>
<dbReference type="InterPro" id="IPR036597">
    <property type="entry name" value="Fido-like_dom_sf"/>
</dbReference>
<evidence type="ECO:0000256" key="2">
    <source>
        <dbReference type="PIRSR" id="PIRSR640198-2"/>
    </source>
</evidence>
<organism evidence="4 5">
    <name type="scientific">Candidatus Collierbacteria bacterium CG17_big_fil_post_rev_8_21_14_2_50_45_7</name>
    <dbReference type="NCBI Taxonomy" id="1974536"/>
    <lineage>
        <taxon>Bacteria</taxon>
        <taxon>Candidatus Collieribacteriota</taxon>
    </lineage>
</organism>
<feature type="active site" evidence="1">
    <location>
        <position position="106"/>
    </location>
</feature>
<sequence length="244" mass="28347">MNYNQILIWLDNEIGKGKLKINLQLILKIQKQVVSDLLPRYDCGVLRKRQVVVNDPRTGQMAFIPPNCNDVPRLMKELIGFVDKSRGEIDPVILAGLFHKQMVLIHPFIDGNGRSTRLTTKVLLSDLGLDIFNLFSFENYYNQNVTKYFATVGEYGDYYELKSKIDFTNWLEYFTEGIIDELLRVQKLLDVLVKNDNMEPYHQCILDYLSAHGRISDKEYAKLTKRADSTRILDFKYLLELGLI</sequence>
<evidence type="ECO:0000259" key="3">
    <source>
        <dbReference type="PROSITE" id="PS51459"/>
    </source>
</evidence>
<protein>
    <recommendedName>
        <fullName evidence="3">Fido domain-containing protein</fullName>
    </recommendedName>
</protein>
<dbReference type="GO" id="GO:0005524">
    <property type="term" value="F:ATP binding"/>
    <property type="evidence" value="ECO:0007669"/>
    <property type="project" value="UniProtKB-KW"/>
</dbReference>
<dbReference type="EMBL" id="PFFO01000046">
    <property type="protein sequence ID" value="PIW08339.1"/>
    <property type="molecule type" value="Genomic_DNA"/>
</dbReference>
<name>A0A2M7FQV0_9BACT</name>
<keyword evidence="2" id="KW-0067">ATP-binding</keyword>
<gene>
    <name evidence="4" type="ORF">COW38_00970</name>
</gene>
<evidence type="ECO:0000256" key="1">
    <source>
        <dbReference type="PIRSR" id="PIRSR640198-1"/>
    </source>
</evidence>
<keyword evidence="2" id="KW-0547">Nucleotide-binding</keyword>
<comment type="caution">
    <text evidence="4">The sequence shown here is derived from an EMBL/GenBank/DDBJ whole genome shotgun (WGS) entry which is preliminary data.</text>
</comment>
<feature type="binding site" evidence="2">
    <location>
        <begin position="110"/>
        <end position="117"/>
    </location>
    <ligand>
        <name>ATP</name>
        <dbReference type="ChEBI" id="CHEBI:30616"/>
    </ligand>
</feature>
<evidence type="ECO:0000313" key="5">
    <source>
        <dbReference type="Proteomes" id="UP000230556"/>
    </source>
</evidence>
<dbReference type="SUPFAM" id="SSF140931">
    <property type="entry name" value="Fic-like"/>
    <property type="match status" value="1"/>
</dbReference>
<proteinExistence type="predicted"/>
<accession>A0A2M7FQV0</accession>
<dbReference type="AlphaFoldDB" id="A0A2M7FQV0"/>
<feature type="domain" description="Fido" evidence="3">
    <location>
        <begin position="21"/>
        <end position="173"/>
    </location>
</feature>
<dbReference type="PROSITE" id="PS51459">
    <property type="entry name" value="FIDO"/>
    <property type="match status" value="1"/>
</dbReference>
<dbReference type="PANTHER" id="PTHR13504:SF38">
    <property type="entry name" value="FIDO DOMAIN-CONTAINING PROTEIN"/>
    <property type="match status" value="1"/>
</dbReference>
<dbReference type="Proteomes" id="UP000230556">
    <property type="component" value="Unassembled WGS sequence"/>
</dbReference>
<dbReference type="PANTHER" id="PTHR13504">
    <property type="entry name" value="FIDO DOMAIN-CONTAINING PROTEIN DDB_G0283145"/>
    <property type="match status" value="1"/>
</dbReference>
<dbReference type="InterPro" id="IPR040198">
    <property type="entry name" value="Fido_containing"/>
</dbReference>
<dbReference type="Gene3D" id="1.10.3290.10">
    <property type="entry name" value="Fido-like domain"/>
    <property type="match status" value="1"/>
</dbReference>
<evidence type="ECO:0000313" key="4">
    <source>
        <dbReference type="EMBL" id="PIW08339.1"/>
    </source>
</evidence>
<feature type="non-terminal residue" evidence="4">
    <location>
        <position position="244"/>
    </location>
</feature>